<evidence type="ECO:0000256" key="1">
    <source>
        <dbReference type="SAM" id="MobiDB-lite"/>
    </source>
</evidence>
<accession>A0A8J4B8X1</accession>
<protein>
    <submittedName>
        <fullName evidence="2">Uncharacterized protein</fullName>
    </submittedName>
</protein>
<gene>
    <name evidence="2" type="ORF">Vafri_9546</name>
</gene>
<organism evidence="2 3">
    <name type="scientific">Volvox africanus</name>
    <dbReference type="NCBI Taxonomy" id="51714"/>
    <lineage>
        <taxon>Eukaryota</taxon>
        <taxon>Viridiplantae</taxon>
        <taxon>Chlorophyta</taxon>
        <taxon>core chlorophytes</taxon>
        <taxon>Chlorophyceae</taxon>
        <taxon>CS clade</taxon>
        <taxon>Chlamydomonadales</taxon>
        <taxon>Volvocaceae</taxon>
        <taxon>Volvox</taxon>
    </lineage>
</organism>
<feature type="region of interest" description="Disordered" evidence="1">
    <location>
        <begin position="45"/>
        <end position="77"/>
    </location>
</feature>
<evidence type="ECO:0000313" key="3">
    <source>
        <dbReference type="Proteomes" id="UP000747399"/>
    </source>
</evidence>
<reference evidence="2" key="1">
    <citation type="journal article" date="2021" name="Proc. Natl. Acad. Sci. U.S.A.">
        <title>Three genomes in the algal genus Volvox reveal the fate of a haploid sex-determining region after a transition to homothallism.</title>
        <authorList>
            <person name="Yamamoto K."/>
            <person name="Hamaji T."/>
            <person name="Kawai-Toyooka H."/>
            <person name="Matsuzaki R."/>
            <person name="Takahashi F."/>
            <person name="Nishimura Y."/>
            <person name="Kawachi M."/>
            <person name="Noguchi H."/>
            <person name="Minakuchi Y."/>
            <person name="Umen J.G."/>
            <person name="Toyoda A."/>
            <person name="Nozaki H."/>
        </authorList>
    </citation>
    <scope>NUCLEOTIDE SEQUENCE</scope>
    <source>
        <strain evidence="2">NIES-3780</strain>
    </source>
</reference>
<feature type="compositionally biased region" description="Pro residues" evidence="1">
    <location>
        <begin position="58"/>
        <end position="68"/>
    </location>
</feature>
<evidence type="ECO:0000313" key="2">
    <source>
        <dbReference type="EMBL" id="GIL53986.1"/>
    </source>
</evidence>
<name>A0A8J4B8X1_9CHLO</name>
<dbReference type="EMBL" id="BNCO01000016">
    <property type="protein sequence ID" value="GIL53986.1"/>
    <property type="molecule type" value="Genomic_DNA"/>
</dbReference>
<sequence>MAFRFLDSLPSVLGPSVCTSWLQRVAGPATACAAGGARRGFAASRVEEEPPVLQAAGTPPPWEPPPHNPRSLKPKPAPTLPEILARIQQAPNVVEVHNAYRRKSGCLPPPIAAAMFTRLAQLLAAEPRRSTPNASATTIRRGQRGQGPLLAEICKSWDVFLQLTSAQHLAALVRASGETGLLRPSRHGDSLAAVKSSMATASPVATVNGANCDLVKRSLEVLLDSDGMELAAAGPQAVLDVSYGLMLADHDEPGTWRTLGPMLRMAQAQLQDGPPATAGGSSGSTAQGKDLAAKVLTWLEKKGIPS</sequence>
<keyword evidence="3" id="KW-1185">Reference proteome</keyword>
<dbReference type="Proteomes" id="UP000747399">
    <property type="component" value="Unassembled WGS sequence"/>
</dbReference>
<proteinExistence type="predicted"/>
<comment type="caution">
    <text evidence="2">The sequence shown here is derived from an EMBL/GenBank/DDBJ whole genome shotgun (WGS) entry which is preliminary data.</text>
</comment>
<dbReference type="AlphaFoldDB" id="A0A8J4B8X1"/>